<dbReference type="SUPFAM" id="SSF49879">
    <property type="entry name" value="SMAD/FHA domain"/>
    <property type="match status" value="1"/>
</dbReference>
<dbReference type="CDD" id="cd22718">
    <property type="entry name" value="FHA_SNIP1"/>
    <property type="match status" value="1"/>
</dbReference>
<dbReference type="Gene3D" id="2.60.200.20">
    <property type="match status" value="1"/>
</dbReference>
<gene>
    <name evidence="14" type="ORF">NQ314_013392</name>
</gene>
<feature type="region of interest" description="Disordered" evidence="12">
    <location>
        <begin position="20"/>
        <end position="96"/>
    </location>
</feature>
<comment type="subcellular location">
    <subcellularLocation>
        <location evidence="1">Nucleus</location>
    </subcellularLocation>
</comment>
<keyword evidence="5" id="KW-0747">Spliceosome</keyword>
<keyword evidence="10" id="KW-0539">Nucleus</keyword>
<dbReference type="PROSITE" id="PS50006">
    <property type="entry name" value="FHA_DOMAIN"/>
    <property type="match status" value="1"/>
</dbReference>
<dbReference type="GO" id="GO:0031047">
    <property type="term" value="P:regulatory ncRNA-mediated gene silencing"/>
    <property type="evidence" value="ECO:0007669"/>
    <property type="project" value="UniProtKB-KW"/>
</dbReference>
<comment type="function">
    <text evidence="11">Required for pre-mRNA splicing as component of the spliceosome. As a component of the minor spliceosome, involved in the splicing of U12-type introns in pre-mRNAs. Down-regulates NF-kappa-B signaling by competing with RELA for CREBBP/EP300 binding. Involved in the microRNA (miRNA) biogenesis. May be involved in cyclin-D1/CCND1 mRNA stability through the SNARP complex which associates with both the 3'end of the CCND1 gene and its mRNA.</text>
</comment>
<dbReference type="SMART" id="SM00240">
    <property type="entry name" value="FHA"/>
    <property type="match status" value="1"/>
</dbReference>
<evidence type="ECO:0000256" key="11">
    <source>
        <dbReference type="ARBA" id="ARBA00055964"/>
    </source>
</evidence>
<feature type="compositionally biased region" description="Basic and acidic residues" evidence="12">
    <location>
        <begin position="66"/>
        <end position="75"/>
    </location>
</feature>
<accession>A0AAV8X6H7</accession>
<keyword evidence="7" id="KW-0175">Coiled coil</keyword>
<evidence type="ECO:0000259" key="13">
    <source>
        <dbReference type="PROSITE" id="PS50006"/>
    </source>
</evidence>
<dbReference type="InterPro" id="IPR000253">
    <property type="entry name" value="FHA_dom"/>
</dbReference>
<dbReference type="InterPro" id="IPR050923">
    <property type="entry name" value="Cell_Proc_Reg/RNA_Proc"/>
</dbReference>
<keyword evidence="4" id="KW-0507">mRNA processing</keyword>
<feature type="compositionally biased region" description="Basic and acidic residues" evidence="12">
    <location>
        <begin position="50"/>
        <end position="59"/>
    </location>
</feature>
<dbReference type="PANTHER" id="PTHR23308">
    <property type="entry name" value="NUCLEAR INHIBITOR OF PROTEIN PHOSPHATASE-1"/>
    <property type="match status" value="1"/>
</dbReference>
<evidence type="ECO:0000256" key="6">
    <source>
        <dbReference type="ARBA" id="ARBA00022843"/>
    </source>
</evidence>
<evidence type="ECO:0000313" key="14">
    <source>
        <dbReference type="EMBL" id="KAJ8934351.1"/>
    </source>
</evidence>
<evidence type="ECO:0000256" key="1">
    <source>
        <dbReference type="ARBA" id="ARBA00004123"/>
    </source>
</evidence>
<evidence type="ECO:0000256" key="10">
    <source>
        <dbReference type="ARBA" id="ARBA00023242"/>
    </source>
</evidence>
<feature type="compositionally biased region" description="Acidic residues" evidence="12">
    <location>
        <begin position="382"/>
        <end position="393"/>
    </location>
</feature>
<name>A0AAV8X6H7_9CUCU</name>
<dbReference type="InterPro" id="IPR008984">
    <property type="entry name" value="SMAD_FHA_dom_sf"/>
</dbReference>
<evidence type="ECO:0000256" key="8">
    <source>
        <dbReference type="ARBA" id="ARBA00023158"/>
    </source>
</evidence>
<feature type="region of interest" description="Disordered" evidence="12">
    <location>
        <begin position="377"/>
        <end position="401"/>
    </location>
</feature>
<feature type="region of interest" description="Disordered" evidence="12">
    <location>
        <begin position="133"/>
        <end position="195"/>
    </location>
</feature>
<dbReference type="EMBL" id="JANEYF010003732">
    <property type="protein sequence ID" value="KAJ8934351.1"/>
    <property type="molecule type" value="Genomic_DNA"/>
</dbReference>
<dbReference type="Pfam" id="PF00498">
    <property type="entry name" value="FHA"/>
    <property type="match status" value="1"/>
</dbReference>
<comment type="caution">
    <text evidence="14">The sequence shown here is derived from an EMBL/GenBank/DDBJ whole genome shotgun (WGS) entry which is preliminary data.</text>
</comment>
<keyword evidence="8" id="KW-0943">RNA-mediated gene silencing</keyword>
<keyword evidence="2" id="KW-1017">Isopeptide bond</keyword>
<protein>
    <recommendedName>
        <fullName evidence="13">FHA domain-containing protein</fullName>
    </recommendedName>
</protein>
<evidence type="ECO:0000256" key="12">
    <source>
        <dbReference type="SAM" id="MobiDB-lite"/>
    </source>
</evidence>
<sequence length="401" mass="48177">MNLIQVPLKVMLLHHQVIPEVREKSIKKKSKRSSSEESDDEKTFKSKLRRSSDHSDSDKNKKKKKIIQETEERSSDHKHKERDHRSERYKQDKYDDRYKDKYKTVETVKYKDRGKSRDREIDESRNRRDYANRERYEDRDRNKRQDYRRDDRRSFRYKGNSREHRDNDDDYRGRPRGDNKDRRGNNTRGNRCKEEGVVHLIMPMQSGEKMIAITYSLKRENHRKREKPNFGLSGKLTEETNTFKGIVIKYSEPPEARKPRRRWRLYPFKGEKALQTLYIHRESAYLIGRERKIVDLPVDHPSCSKQHAALQYRLVPFTREDGSSGKRVRPYLIDLESANGTFINNKKIDSKKYVELFEKDVIKFGFSSREYVLLHENSKDEAMDDDVKQEEEEVPIKEEPE</sequence>
<evidence type="ECO:0000256" key="7">
    <source>
        <dbReference type="ARBA" id="ARBA00023054"/>
    </source>
</evidence>
<proteinExistence type="predicted"/>
<evidence type="ECO:0000256" key="9">
    <source>
        <dbReference type="ARBA" id="ARBA00023187"/>
    </source>
</evidence>
<dbReference type="GO" id="GO:0005681">
    <property type="term" value="C:spliceosomal complex"/>
    <property type="evidence" value="ECO:0007669"/>
    <property type="project" value="UniProtKB-KW"/>
</dbReference>
<dbReference type="GO" id="GO:0006397">
    <property type="term" value="P:mRNA processing"/>
    <property type="evidence" value="ECO:0007669"/>
    <property type="project" value="UniProtKB-KW"/>
</dbReference>
<keyword evidence="6" id="KW-0832">Ubl conjugation</keyword>
<feature type="compositionally biased region" description="Basic and acidic residues" evidence="12">
    <location>
        <begin position="133"/>
        <end position="184"/>
    </location>
</feature>
<keyword evidence="15" id="KW-1185">Reference proteome</keyword>
<evidence type="ECO:0000256" key="3">
    <source>
        <dbReference type="ARBA" id="ARBA00022553"/>
    </source>
</evidence>
<dbReference type="Proteomes" id="UP001162156">
    <property type="component" value="Unassembled WGS sequence"/>
</dbReference>
<feature type="domain" description="FHA" evidence="13">
    <location>
        <begin position="285"/>
        <end position="348"/>
    </location>
</feature>
<evidence type="ECO:0000256" key="2">
    <source>
        <dbReference type="ARBA" id="ARBA00022499"/>
    </source>
</evidence>
<feature type="compositionally biased region" description="Basic and acidic residues" evidence="12">
    <location>
        <begin position="83"/>
        <end position="96"/>
    </location>
</feature>
<evidence type="ECO:0000256" key="4">
    <source>
        <dbReference type="ARBA" id="ARBA00022664"/>
    </source>
</evidence>
<evidence type="ECO:0000313" key="15">
    <source>
        <dbReference type="Proteomes" id="UP001162156"/>
    </source>
</evidence>
<dbReference type="GO" id="GO:0008380">
    <property type="term" value="P:RNA splicing"/>
    <property type="evidence" value="ECO:0007669"/>
    <property type="project" value="UniProtKB-KW"/>
</dbReference>
<evidence type="ECO:0000256" key="5">
    <source>
        <dbReference type="ARBA" id="ARBA00022728"/>
    </source>
</evidence>
<dbReference type="FunFam" id="2.60.200.20:FF:000008">
    <property type="entry name" value="smad nuclear-interacting protein 1"/>
    <property type="match status" value="1"/>
</dbReference>
<organism evidence="14 15">
    <name type="scientific">Rhamnusium bicolor</name>
    <dbReference type="NCBI Taxonomy" id="1586634"/>
    <lineage>
        <taxon>Eukaryota</taxon>
        <taxon>Metazoa</taxon>
        <taxon>Ecdysozoa</taxon>
        <taxon>Arthropoda</taxon>
        <taxon>Hexapoda</taxon>
        <taxon>Insecta</taxon>
        <taxon>Pterygota</taxon>
        <taxon>Neoptera</taxon>
        <taxon>Endopterygota</taxon>
        <taxon>Coleoptera</taxon>
        <taxon>Polyphaga</taxon>
        <taxon>Cucujiformia</taxon>
        <taxon>Chrysomeloidea</taxon>
        <taxon>Cerambycidae</taxon>
        <taxon>Lepturinae</taxon>
        <taxon>Rhagiini</taxon>
        <taxon>Rhamnusium</taxon>
    </lineage>
</organism>
<keyword evidence="3" id="KW-0597">Phosphoprotein</keyword>
<reference evidence="14" key="1">
    <citation type="journal article" date="2023" name="Insect Mol. Biol.">
        <title>Genome sequencing provides insights into the evolution of gene families encoding plant cell wall-degrading enzymes in longhorned beetles.</title>
        <authorList>
            <person name="Shin N.R."/>
            <person name="Okamura Y."/>
            <person name="Kirsch R."/>
            <person name="Pauchet Y."/>
        </authorList>
    </citation>
    <scope>NUCLEOTIDE SEQUENCE</scope>
    <source>
        <strain evidence="14">RBIC_L_NR</strain>
    </source>
</reference>
<keyword evidence="9" id="KW-0508">mRNA splicing</keyword>
<dbReference type="AlphaFoldDB" id="A0AAV8X6H7"/>